<organism evidence="2 3">
    <name type="scientific">Aspergillus glaucus CBS 516.65</name>
    <dbReference type="NCBI Taxonomy" id="1160497"/>
    <lineage>
        <taxon>Eukaryota</taxon>
        <taxon>Fungi</taxon>
        <taxon>Dikarya</taxon>
        <taxon>Ascomycota</taxon>
        <taxon>Pezizomycotina</taxon>
        <taxon>Eurotiomycetes</taxon>
        <taxon>Eurotiomycetidae</taxon>
        <taxon>Eurotiales</taxon>
        <taxon>Aspergillaceae</taxon>
        <taxon>Aspergillus</taxon>
        <taxon>Aspergillus subgen. Aspergillus</taxon>
    </lineage>
</organism>
<proteinExistence type="predicted"/>
<evidence type="ECO:0000313" key="2">
    <source>
        <dbReference type="EMBL" id="OJJ82805.1"/>
    </source>
</evidence>
<dbReference type="EMBL" id="KV878901">
    <property type="protein sequence ID" value="OJJ82805.1"/>
    <property type="molecule type" value="Genomic_DNA"/>
</dbReference>
<gene>
    <name evidence="2" type="ORF">ASPGLDRAFT_504978</name>
</gene>
<feature type="transmembrane region" description="Helical" evidence="1">
    <location>
        <begin position="6"/>
        <end position="25"/>
    </location>
</feature>
<dbReference type="Proteomes" id="UP000184300">
    <property type="component" value="Unassembled WGS sequence"/>
</dbReference>
<keyword evidence="3" id="KW-1185">Reference proteome</keyword>
<keyword evidence="1" id="KW-0812">Transmembrane</keyword>
<reference evidence="3" key="1">
    <citation type="journal article" date="2017" name="Genome Biol.">
        <title>Comparative genomics reveals high biological diversity and specific adaptations in the industrially and medically important fungal genus Aspergillus.</title>
        <authorList>
            <person name="de Vries R.P."/>
            <person name="Riley R."/>
            <person name="Wiebenga A."/>
            <person name="Aguilar-Osorio G."/>
            <person name="Amillis S."/>
            <person name="Uchima C.A."/>
            <person name="Anderluh G."/>
            <person name="Asadollahi M."/>
            <person name="Askin M."/>
            <person name="Barry K."/>
            <person name="Battaglia E."/>
            <person name="Bayram O."/>
            <person name="Benocci T."/>
            <person name="Braus-Stromeyer S.A."/>
            <person name="Caldana C."/>
            <person name="Canovas D."/>
            <person name="Cerqueira G.C."/>
            <person name="Chen F."/>
            <person name="Chen W."/>
            <person name="Choi C."/>
            <person name="Clum A."/>
            <person name="Dos Santos R.A."/>
            <person name="Damasio A.R."/>
            <person name="Diallinas G."/>
            <person name="Emri T."/>
            <person name="Fekete E."/>
            <person name="Flipphi M."/>
            <person name="Freyberg S."/>
            <person name="Gallo A."/>
            <person name="Gournas C."/>
            <person name="Habgood R."/>
            <person name="Hainaut M."/>
            <person name="Harispe M.L."/>
            <person name="Henrissat B."/>
            <person name="Hilden K.S."/>
            <person name="Hope R."/>
            <person name="Hossain A."/>
            <person name="Karabika E."/>
            <person name="Karaffa L."/>
            <person name="Karanyi Z."/>
            <person name="Krasevec N."/>
            <person name="Kuo A."/>
            <person name="Kusch H."/>
            <person name="LaButti K."/>
            <person name="Lagendijk E.L."/>
            <person name="Lapidus A."/>
            <person name="Levasseur A."/>
            <person name="Lindquist E."/>
            <person name="Lipzen A."/>
            <person name="Logrieco A.F."/>
            <person name="MacCabe A."/>
            <person name="Maekelae M.R."/>
            <person name="Malavazi I."/>
            <person name="Melin P."/>
            <person name="Meyer V."/>
            <person name="Mielnichuk N."/>
            <person name="Miskei M."/>
            <person name="Molnar A.P."/>
            <person name="Mule G."/>
            <person name="Ngan C.Y."/>
            <person name="Orejas M."/>
            <person name="Orosz E."/>
            <person name="Ouedraogo J.P."/>
            <person name="Overkamp K.M."/>
            <person name="Park H.-S."/>
            <person name="Perrone G."/>
            <person name="Piumi F."/>
            <person name="Punt P.J."/>
            <person name="Ram A.F."/>
            <person name="Ramon A."/>
            <person name="Rauscher S."/>
            <person name="Record E."/>
            <person name="Riano-Pachon D.M."/>
            <person name="Robert V."/>
            <person name="Roehrig J."/>
            <person name="Ruller R."/>
            <person name="Salamov A."/>
            <person name="Salih N.S."/>
            <person name="Samson R.A."/>
            <person name="Sandor E."/>
            <person name="Sanguinetti M."/>
            <person name="Schuetze T."/>
            <person name="Sepcic K."/>
            <person name="Shelest E."/>
            <person name="Sherlock G."/>
            <person name="Sophianopoulou V."/>
            <person name="Squina F.M."/>
            <person name="Sun H."/>
            <person name="Susca A."/>
            <person name="Todd R.B."/>
            <person name="Tsang A."/>
            <person name="Unkles S.E."/>
            <person name="van de Wiele N."/>
            <person name="van Rossen-Uffink D."/>
            <person name="Oliveira J.V."/>
            <person name="Vesth T.C."/>
            <person name="Visser J."/>
            <person name="Yu J.-H."/>
            <person name="Zhou M."/>
            <person name="Andersen M.R."/>
            <person name="Archer D.B."/>
            <person name="Baker S.E."/>
            <person name="Benoit I."/>
            <person name="Brakhage A.A."/>
            <person name="Braus G.H."/>
            <person name="Fischer R."/>
            <person name="Frisvad J.C."/>
            <person name="Goldman G.H."/>
            <person name="Houbraken J."/>
            <person name="Oakley B."/>
            <person name="Pocsi I."/>
            <person name="Scazzocchio C."/>
            <person name="Seiboth B."/>
            <person name="vanKuyk P.A."/>
            <person name="Wortman J."/>
            <person name="Dyer P.S."/>
            <person name="Grigoriev I.V."/>
        </authorList>
    </citation>
    <scope>NUCLEOTIDE SEQUENCE [LARGE SCALE GENOMIC DNA]</scope>
    <source>
        <strain evidence="3">CBS 516.65</strain>
    </source>
</reference>
<keyword evidence="1" id="KW-1133">Transmembrane helix</keyword>
<keyword evidence="1" id="KW-0472">Membrane</keyword>
<evidence type="ECO:0000313" key="3">
    <source>
        <dbReference type="Proteomes" id="UP000184300"/>
    </source>
</evidence>
<name>A0A1L9VFZ1_ASPGL</name>
<evidence type="ECO:0000256" key="1">
    <source>
        <dbReference type="SAM" id="Phobius"/>
    </source>
</evidence>
<dbReference type="GeneID" id="34463582"/>
<protein>
    <submittedName>
        <fullName evidence="2">Uncharacterized protein</fullName>
    </submittedName>
</protein>
<dbReference type="RefSeq" id="XP_022399503.1">
    <property type="nucleotide sequence ID" value="XM_022547321.1"/>
</dbReference>
<dbReference type="AlphaFoldDB" id="A0A1L9VFZ1"/>
<dbReference type="VEuPathDB" id="FungiDB:ASPGLDRAFT_504978"/>
<sequence>MVSHQIEYPLFFFAILFLFLFLATFEMRKRQNSFIYLCPPWYPTSPRYWFDIVAGNCRRERRNCDEHCCIILRMTDTDTVASTARYGVLHTPTFDAYSQPLSRYARSRIQPSQTQLLLCCASHVVHSLCKRNPELN</sequence>
<accession>A0A1L9VFZ1</accession>